<keyword evidence="5" id="KW-1185">Reference proteome</keyword>
<reference evidence="4 5" key="1">
    <citation type="submission" date="2019-08" db="EMBL/GenBank/DDBJ databases">
        <title>Lentzea from Indian Himalayas.</title>
        <authorList>
            <person name="Mandal S."/>
            <person name="Mallick Gupta A."/>
            <person name="Maiti P.K."/>
            <person name="Sarkar J."/>
            <person name="Mandal S."/>
        </authorList>
    </citation>
    <scope>NUCLEOTIDE SEQUENCE [LARGE SCALE GENOMIC DNA]</scope>
    <source>
        <strain evidence="4 5">PSKA42</strain>
    </source>
</reference>
<feature type="domain" description="Response regulatory" evidence="3">
    <location>
        <begin position="22"/>
        <end position="134"/>
    </location>
</feature>
<evidence type="ECO:0000256" key="2">
    <source>
        <dbReference type="PROSITE-ProRule" id="PRU00169"/>
    </source>
</evidence>
<dbReference type="EMBL" id="VSRL01000480">
    <property type="protein sequence ID" value="NKE63975.1"/>
    <property type="molecule type" value="Genomic_DNA"/>
</dbReference>
<evidence type="ECO:0000256" key="1">
    <source>
        <dbReference type="ARBA" id="ARBA00022553"/>
    </source>
</evidence>
<dbReference type="PROSITE" id="PS50110">
    <property type="entry name" value="RESPONSE_REGULATORY"/>
    <property type="match status" value="1"/>
</dbReference>
<gene>
    <name evidence="4" type="ORF">FXN61_47690</name>
</gene>
<dbReference type="PANTHER" id="PTHR44591:SF3">
    <property type="entry name" value="RESPONSE REGULATORY DOMAIN-CONTAINING PROTEIN"/>
    <property type="match status" value="1"/>
</dbReference>
<organism evidence="4 5">
    <name type="scientific">Lentzea indica</name>
    <dbReference type="NCBI Taxonomy" id="2604800"/>
    <lineage>
        <taxon>Bacteria</taxon>
        <taxon>Bacillati</taxon>
        <taxon>Actinomycetota</taxon>
        <taxon>Actinomycetes</taxon>
        <taxon>Pseudonocardiales</taxon>
        <taxon>Pseudonocardiaceae</taxon>
        <taxon>Lentzea</taxon>
    </lineage>
</organism>
<dbReference type="InterPro" id="IPR001789">
    <property type="entry name" value="Sig_transdc_resp-reg_receiver"/>
</dbReference>
<evidence type="ECO:0000313" key="5">
    <source>
        <dbReference type="Proteomes" id="UP001515943"/>
    </source>
</evidence>
<sequence length="134" mass="14681">MGFPGGSGRREQSDRRCPVVSKVLVIEDDQDILGLLARHLRDMGHEVVLAHTGELGVDLARADPPDVVVVDIVLPGKDGRWVIRELRADPRTRHCQVVVTSMLDPGDIRVDDVDVMLLKPFDRAAVWAALGSVS</sequence>
<dbReference type="SMART" id="SM00448">
    <property type="entry name" value="REC"/>
    <property type="match status" value="1"/>
</dbReference>
<dbReference type="Pfam" id="PF00072">
    <property type="entry name" value="Response_reg"/>
    <property type="match status" value="1"/>
</dbReference>
<dbReference type="PANTHER" id="PTHR44591">
    <property type="entry name" value="STRESS RESPONSE REGULATOR PROTEIN 1"/>
    <property type="match status" value="1"/>
</dbReference>
<dbReference type="Gene3D" id="3.40.50.2300">
    <property type="match status" value="1"/>
</dbReference>
<name>A0ABX1FYI2_9PSEU</name>
<accession>A0ABX1FYI2</accession>
<evidence type="ECO:0000313" key="4">
    <source>
        <dbReference type="EMBL" id="NKE63975.1"/>
    </source>
</evidence>
<dbReference type="InterPro" id="IPR011006">
    <property type="entry name" value="CheY-like_superfamily"/>
</dbReference>
<dbReference type="SUPFAM" id="SSF52172">
    <property type="entry name" value="CheY-like"/>
    <property type="match status" value="1"/>
</dbReference>
<evidence type="ECO:0000259" key="3">
    <source>
        <dbReference type="PROSITE" id="PS50110"/>
    </source>
</evidence>
<keyword evidence="1 2" id="KW-0597">Phosphoprotein</keyword>
<feature type="modified residue" description="4-aspartylphosphate" evidence="2">
    <location>
        <position position="71"/>
    </location>
</feature>
<comment type="caution">
    <text evidence="4">The sequence shown here is derived from an EMBL/GenBank/DDBJ whole genome shotgun (WGS) entry which is preliminary data.</text>
</comment>
<dbReference type="InterPro" id="IPR050595">
    <property type="entry name" value="Bact_response_regulator"/>
</dbReference>
<proteinExistence type="predicted"/>
<dbReference type="Proteomes" id="UP001515943">
    <property type="component" value="Unassembled WGS sequence"/>
</dbReference>
<protein>
    <submittedName>
        <fullName evidence="4">Response regulator</fullName>
    </submittedName>
</protein>